<keyword evidence="2 5" id="KW-0812">Transmembrane</keyword>
<dbReference type="PANTHER" id="PTHR13285:SF18">
    <property type="entry name" value="PROTEIN-CYSTEINE N-PALMITOYLTRANSFERASE RASP"/>
    <property type="match status" value="1"/>
</dbReference>
<keyword evidence="4 5" id="KW-0472">Membrane</keyword>
<protein>
    <recommendedName>
        <fullName evidence="8">MBOAT family protein</fullName>
    </recommendedName>
</protein>
<evidence type="ECO:0000256" key="5">
    <source>
        <dbReference type="SAM" id="Phobius"/>
    </source>
</evidence>
<keyword evidence="7" id="KW-1185">Reference proteome</keyword>
<feature type="transmembrane region" description="Helical" evidence="5">
    <location>
        <begin position="259"/>
        <end position="279"/>
    </location>
</feature>
<dbReference type="Proteomes" id="UP000646365">
    <property type="component" value="Unassembled WGS sequence"/>
</dbReference>
<reference evidence="6" key="1">
    <citation type="journal article" date="2014" name="Int. J. Syst. Evol. Microbiol.">
        <title>Complete genome sequence of Corynebacterium casei LMG S-19264T (=DSM 44701T), isolated from a smear-ripened cheese.</title>
        <authorList>
            <consortium name="US DOE Joint Genome Institute (JGI-PGF)"/>
            <person name="Walter F."/>
            <person name="Albersmeier A."/>
            <person name="Kalinowski J."/>
            <person name="Ruckert C."/>
        </authorList>
    </citation>
    <scope>NUCLEOTIDE SEQUENCE</scope>
    <source>
        <strain evidence="6">CGMCC 1.15725</strain>
    </source>
</reference>
<dbReference type="InterPro" id="IPR051085">
    <property type="entry name" value="MB_O-acyltransferase"/>
</dbReference>
<dbReference type="EMBL" id="BMJQ01000001">
    <property type="protein sequence ID" value="GGF03713.1"/>
    <property type="molecule type" value="Genomic_DNA"/>
</dbReference>
<dbReference type="AlphaFoldDB" id="A0A8J3E1N7"/>
<feature type="transmembrane region" description="Helical" evidence="5">
    <location>
        <begin position="236"/>
        <end position="252"/>
    </location>
</feature>
<evidence type="ECO:0000256" key="4">
    <source>
        <dbReference type="ARBA" id="ARBA00023136"/>
    </source>
</evidence>
<evidence type="ECO:0008006" key="8">
    <source>
        <dbReference type="Google" id="ProtNLM"/>
    </source>
</evidence>
<evidence type="ECO:0000313" key="6">
    <source>
        <dbReference type="EMBL" id="GGF03713.1"/>
    </source>
</evidence>
<comment type="caution">
    <text evidence="6">The sequence shown here is derived from an EMBL/GenBank/DDBJ whole genome shotgun (WGS) entry which is preliminary data.</text>
</comment>
<evidence type="ECO:0000313" key="7">
    <source>
        <dbReference type="Proteomes" id="UP000646365"/>
    </source>
</evidence>
<proteinExistence type="predicted"/>
<organism evidence="6 7">
    <name type="scientific">Aliidongia dinghuensis</name>
    <dbReference type="NCBI Taxonomy" id="1867774"/>
    <lineage>
        <taxon>Bacteria</taxon>
        <taxon>Pseudomonadati</taxon>
        <taxon>Pseudomonadota</taxon>
        <taxon>Alphaproteobacteria</taxon>
        <taxon>Rhodospirillales</taxon>
        <taxon>Dongiaceae</taxon>
        <taxon>Aliidongia</taxon>
    </lineage>
</organism>
<dbReference type="GO" id="GO:0016020">
    <property type="term" value="C:membrane"/>
    <property type="evidence" value="ECO:0007669"/>
    <property type="project" value="UniProtKB-SubCell"/>
</dbReference>
<accession>A0A8J3E1N7</accession>
<sequence>MVPLGFVTVVGLNVFGLIGTLTGADSIRTFSSLSLVAAPFYFLSIAAVIADVATRRIALPRPLDYLTYLTMPFKLLAGPLEQPGLIAQVKAWQPRLSWSRLAVAWPWAALGLTMKFVIGNKLTPAGTLGATDPVASILTAAIFELRFYFDFAGYSFLGYAGALAFGFKITQNFAHPFFAPNVVLFWRRWHMSLGRFLARYLLEPNVGKIRGRGARMLFTSAIFFVSAMWHGGTMNYAFWGLFHATCYFLWISRLKRRSWPRAVGVPTMILFFIAGRYLAIEASPHRLLEKLGNLVSPAAWSADLAALGTRVLDVIGPQGPALLSALAFFVVEYHSVRYYGPSRPYHSFRRPVVAMLLLIIALFFGSTGGGLLYARL</sequence>
<gene>
    <name evidence="6" type="ORF">GCM10011611_06470</name>
</gene>
<dbReference type="RefSeq" id="WP_189042341.1">
    <property type="nucleotide sequence ID" value="NZ_BMJQ01000001.1"/>
</dbReference>
<name>A0A8J3E1N7_9PROT</name>
<reference evidence="6" key="2">
    <citation type="submission" date="2020-09" db="EMBL/GenBank/DDBJ databases">
        <authorList>
            <person name="Sun Q."/>
            <person name="Zhou Y."/>
        </authorList>
    </citation>
    <scope>NUCLEOTIDE SEQUENCE</scope>
    <source>
        <strain evidence="6">CGMCC 1.15725</strain>
    </source>
</reference>
<feature type="transmembrane region" description="Helical" evidence="5">
    <location>
        <begin position="33"/>
        <end position="53"/>
    </location>
</feature>
<dbReference type="InterPro" id="IPR004299">
    <property type="entry name" value="MBOAT_fam"/>
</dbReference>
<dbReference type="Pfam" id="PF03062">
    <property type="entry name" value="MBOAT"/>
    <property type="match status" value="1"/>
</dbReference>
<evidence type="ECO:0000256" key="1">
    <source>
        <dbReference type="ARBA" id="ARBA00004141"/>
    </source>
</evidence>
<dbReference type="PANTHER" id="PTHR13285">
    <property type="entry name" value="ACYLTRANSFERASE"/>
    <property type="match status" value="1"/>
</dbReference>
<feature type="transmembrane region" description="Helical" evidence="5">
    <location>
        <begin position="352"/>
        <end position="374"/>
    </location>
</feature>
<comment type="subcellular location">
    <subcellularLocation>
        <location evidence="1">Membrane</location>
        <topology evidence="1">Multi-pass membrane protein</topology>
    </subcellularLocation>
</comment>
<feature type="transmembrane region" description="Helical" evidence="5">
    <location>
        <begin position="147"/>
        <end position="167"/>
    </location>
</feature>
<evidence type="ECO:0000256" key="3">
    <source>
        <dbReference type="ARBA" id="ARBA00022989"/>
    </source>
</evidence>
<dbReference type="GO" id="GO:0016746">
    <property type="term" value="F:acyltransferase activity"/>
    <property type="evidence" value="ECO:0007669"/>
    <property type="project" value="TreeGrafter"/>
</dbReference>
<evidence type="ECO:0000256" key="2">
    <source>
        <dbReference type="ARBA" id="ARBA00022692"/>
    </source>
</evidence>
<keyword evidence="3 5" id="KW-1133">Transmembrane helix</keyword>